<dbReference type="PANTHER" id="PTHR42673">
    <property type="entry name" value="MALEYLACETOACETATE ISOMERASE"/>
    <property type="match status" value="1"/>
</dbReference>
<dbReference type="Pfam" id="PF13410">
    <property type="entry name" value="GST_C_2"/>
    <property type="match status" value="1"/>
</dbReference>
<organism evidence="2 3">
    <name type="scientific">Litoribrevibacter euphylliae</name>
    <dbReference type="NCBI Taxonomy" id="1834034"/>
    <lineage>
        <taxon>Bacteria</taxon>
        <taxon>Pseudomonadati</taxon>
        <taxon>Pseudomonadota</taxon>
        <taxon>Gammaproteobacteria</taxon>
        <taxon>Oceanospirillales</taxon>
        <taxon>Oceanospirillaceae</taxon>
        <taxon>Litoribrevibacter</taxon>
    </lineage>
</organism>
<keyword evidence="3" id="KW-1185">Reference proteome</keyword>
<dbReference type="InterPro" id="IPR036249">
    <property type="entry name" value="Thioredoxin-like_sf"/>
</dbReference>
<dbReference type="Gene3D" id="3.40.30.10">
    <property type="entry name" value="Glutaredoxin"/>
    <property type="match status" value="1"/>
</dbReference>
<dbReference type="SFLD" id="SFLDS00019">
    <property type="entry name" value="Glutathione_Transferase_(cytos"/>
    <property type="match status" value="1"/>
</dbReference>
<reference evidence="3" key="1">
    <citation type="journal article" date="2019" name="Int. J. Syst. Evol. Microbiol.">
        <title>The Global Catalogue of Microorganisms (GCM) 10K type strain sequencing project: providing services to taxonomists for standard genome sequencing and annotation.</title>
        <authorList>
            <consortium name="The Broad Institute Genomics Platform"/>
            <consortium name="The Broad Institute Genome Sequencing Center for Infectious Disease"/>
            <person name="Wu L."/>
            <person name="Ma J."/>
        </authorList>
    </citation>
    <scope>NUCLEOTIDE SEQUENCE [LARGE SCALE GENOMIC DNA]</scope>
    <source>
        <strain evidence="3">KCTC 52438</strain>
    </source>
</reference>
<dbReference type="CDD" id="cd03194">
    <property type="entry name" value="GST_C_3"/>
    <property type="match status" value="1"/>
</dbReference>
<dbReference type="InterPro" id="IPR040079">
    <property type="entry name" value="Glutathione_S-Trfase"/>
</dbReference>
<dbReference type="RefSeq" id="WP_386714895.1">
    <property type="nucleotide sequence ID" value="NZ_JBHRSZ010000001.1"/>
</dbReference>
<protein>
    <submittedName>
        <fullName evidence="2">Glutathione S-transferase family protein</fullName>
    </submittedName>
</protein>
<dbReference type="Pfam" id="PF13409">
    <property type="entry name" value="GST_N_2"/>
    <property type="match status" value="1"/>
</dbReference>
<evidence type="ECO:0000259" key="1">
    <source>
        <dbReference type="PROSITE" id="PS50404"/>
    </source>
</evidence>
<dbReference type="PROSITE" id="PS50404">
    <property type="entry name" value="GST_NTER"/>
    <property type="match status" value="1"/>
</dbReference>
<dbReference type="InterPro" id="IPR004045">
    <property type="entry name" value="Glutathione_S-Trfase_N"/>
</dbReference>
<comment type="caution">
    <text evidence="2">The sequence shown here is derived from an EMBL/GenBank/DDBJ whole genome shotgun (WGS) entry which is preliminary data.</text>
</comment>
<dbReference type="Gene3D" id="1.20.1050.10">
    <property type="match status" value="1"/>
</dbReference>
<dbReference type="SUPFAM" id="SSF52833">
    <property type="entry name" value="Thioredoxin-like"/>
    <property type="match status" value="1"/>
</dbReference>
<proteinExistence type="predicted"/>
<dbReference type="InterPro" id="IPR036282">
    <property type="entry name" value="Glutathione-S-Trfase_C_sf"/>
</dbReference>
<evidence type="ECO:0000313" key="3">
    <source>
        <dbReference type="Proteomes" id="UP001595476"/>
    </source>
</evidence>
<dbReference type="EMBL" id="JBHRSZ010000001">
    <property type="protein sequence ID" value="MFC3149622.1"/>
    <property type="molecule type" value="Genomic_DNA"/>
</dbReference>
<name>A0ABV7HE33_9GAMM</name>
<accession>A0ABV7HE33</accession>
<feature type="domain" description="GST N-terminal" evidence="1">
    <location>
        <begin position="1"/>
        <end position="81"/>
    </location>
</feature>
<dbReference type="Proteomes" id="UP001595476">
    <property type="component" value="Unassembled WGS sequence"/>
</dbReference>
<dbReference type="CDD" id="cd03043">
    <property type="entry name" value="GST_N_1"/>
    <property type="match status" value="1"/>
</dbReference>
<dbReference type="SUPFAM" id="SSF47616">
    <property type="entry name" value="GST C-terminal domain-like"/>
    <property type="match status" value="1"/>
</dbReference>
<gene>
    <name evidence="2" type="ORF">ACFOEK_01125</name>
</gene>
<sequence>MRLIIGNKNYSSWSLRPWLLMKHAGLKFEEIRIPLFTESTKYQLAEYSPSMKVPVLIDQGETIWDSLAIMEYISERYMKNQGWPEDLMIRAVGRSAAAEMHSGFFALRNELPMNCRADLKLPLSSEVRNEVDRIEAIWTELREEFRSYGPWLLGQFSIADAMFAPVVIRFSTYQVDLNELCEDYMDHVLSDPYLEQWLREGREEPEIIEAAEINFRSTE</sequence>
<dbReference type="PANTHER" id="PTHR42673:SF4">
    <property type="entry name" value="MALEYLACETOACETATE ISOMERASE"/>
    <property type="match status" value="1"/>
</dbReference>
<evidence type="ECO:0000313" key="2">
    <source>
        <dbReference type="EMBL" id="MFC3149622.1"/>
    </source>
</evidence>